<name>A0AAV2AKK3_9ARAC</name>
<reference evidence="1 2" key="1">
    <citation type="submission" date="2024-04" db="EMBL/GenBank/DDBJ databases">
        <authorList>
            <person name="Rising A."/>
            <person name="Reimegard J."/>
            <person name="Sonavane S."/>
            <person name="Akerstrom W."/>
            <person name="Nylinder S."/>
            <person name="Hedman E."/>
            <person name="Kallberg Y."/>
        </authorList>
    </citation>
    <scope>NUCLEOTIDE SEQUENCE [LARGE SCALE GENOMIC DNA]</scope>
</reference>
<organism evidence="1 2">
    <name type="scientific">Larinioides sclopetarius</name>
    <dbReference type="NCBI Taxonomy" id="280406"/>
    <lineage>
        <taxon>Eukaryota</taxon>
        <taxon>Metazoa</taxon>
        <taxon>Ecdysozoa</taxon>
        <taxon>Arthropoda</taxon>
        <taxon>Chelicerata</taxon>
        <taxon>Arachnida</taxon>
        <taxon>Araneae</taxon>
        <taxon>Araneomorphae</taxon>
        <taxon>Entelegynae</taxon>
        <taxon>Araneoidea</taxon>
        <taxon>Araneidae</taxon>
        <taxon>Larinioides</taxon>
    </lineage>
</organism>
<comment type="caution">
    <text evidence="1">The sequence shown here is derived from an EMBL/GenBank/DDBJ whole genome shotgun (WGS) entry which is preliminary data.</text>
</comment>
<accession>A0AAV2AKK3</accession>
<dbReference type="Proteomes" id="UP001497382">
    <property type="component" value="Unassembled WGS sequence"/>
</dbReference>
<dbReference type="EMBL" id="CAXIEN010000179">
    <property type="protein sequence ID" value="CAL1284473.1"/>
    <property type="molecule type" value="Genomic_DNA"/>
</dbReference>
<sequence>MSLILLQTLYGPQNIHVFYSYCEDCSNHIYLHQPSCFFCHSKTIHMANRKAYFHSYKQLTKLFFHKAQHESDERMFLS</sequence>
<evidence type="ECO:0000313" key="2">
    <source>
        <dbReference type="Proteomes" id="UP001497382"/>
    </source>
</evidence>
<dbReference type="AlphaFoldDB" id="A0AAV2AKK3"/>
<protein>
    <submittedName>
        <fullName evidence="1">Uncharacterized protein</fullName>
    </submittedName>
</protein>
<evidence type="ECO:0000313" key="1">
    <source>
        <dbReference type="EMBL" id="CAL1284473.1"/>
    </source>
</evidence>
<proteinExistence type="predicted"/>
<keyword evidence="2" id="KW-1185">Reference proteome</keyword>
<gene>
    <name evidence="1" type="ORF">LARSCL_LOCUS13167</name>
</gene>